<proteinExistence type="predicted"/>
<keyword evidence="2" id="KW-1185">Reference proteome</keyword>
<protein>
    <submittedName>
        <fullName evidence="1">Formyltetrahydrofolate deformylase</fullName>
    </submittedName>
</protein>
<evidence type="ECO:0000313" key="1">
    <source>
        <dbReference type="EMBL" id="MDA7089330.1"/>
    </source>
</evidence>
<gene>
    <name evidence="1" type="ORF">PH586_23435</name>
</gene>
<sequence length="33" mass="3746">AKGRDIECMTLAKAIGYHLERRVFLNGTRTVIL</sequence>
<dbReference type="EMBL" id="JAQJZJ010000034">
    <property type="protein sequence ID" value="MDA7089330.1"/>
    <property type="molecule type" value="Genomic_DNA"/>
</dbReference>
<name>A0ABT4XMB3_9PSED</name>
<accession>A0ABT4XMB3</accession>
<comment type="caution">
    <text evidence="1">The sequence shown here is derived from an EMBL/GenBank/DDBJ whole genome shotgun (WGS) entry which is preliminary data.</text>
</comment>
<dbReference type="Proteomes" id="UP001212042">
    <property type="component" value="Unassembled WGS sequence"/>
</dbReference>
<evidence type="ECO:0000313" key="2">
    <source>
        <dbReference type="Proteomes" id="UP001212042"/>
    </source>
</evidence>
<organism evidence="1 2">
    <name type="scientific">Pseudomonas aestuarii</name>
    <dbReference type="NCBI Taxonomy" id="3018340"/>
    <lineage>
        <taxon>Bacteria</taxon>
        <taxon>Pseudomonadati</taxon>
        <taxon>Pseudomonadota</taxon>
        <taxon>Gammaproteobacteria</taxon>
        <taxon>Pseudomonadales</taxon>
        <taxon>Pseudomonadaceae</taxon>
        <taxon>Pseudomonas</taxon>
    </lineage>
</organism>
<reference evidence="1 2" key="1">
    <citation type="submission" date="2023-01" db="EMBL/GenBank/DDBJ databases">
        <title>Pseudomonas SA3-5T sp. nov., isolated from tidal flat sediment.</title>
        <authorList>
            <person name="Kim H.S."/>
            <person name="Kim J.-S."/>
            <person name="Suh M.K."/>
            <person name="Eom M.K."/>
            <person name="Lee J.-S."/>
        </authorList>
    </citation>
    <scope>NUCLEOTIDE SEQUENCE [LARGE SCALE GENOMIC DNA]</scope>
    <source>
        <strain evidence="1 2">SA3-5</strain>
    </source>
</reference>
<feature type="non-terminal residue" evidence="1">
    <location>
        <position position="1"/>
    </location>
</feature>